<dbReference type="EMBL" id="ADFP01000054">
    <property type="protein sequence ID" value="EFB90955.1"/>
    <property type="molecule type" value="Genomic_DNA"/>
</dbReference>
<organism evidence="1 2">
    <name type="scientific">Pyramidobacter piscolens W5455</name>
    <dbReference type="NCBI Taxonomy" id="352165"/>
    <lineage>
        <taxon>Bacteria</taxon>
        <taxon>Thermotogati</taxon>
        <taxon>Synergistota</taxon>
        <taxon>Synergistia</taxon>
        <taxon>Synergistales</taxon>
        <taxon>Dethiosulfovibrionaceae</taxon>
        <taxon>Pyramidobacter</taxon>
    </lineage>
</organism>
<sequence>MFGFLIKKQSQAPLCGLRHSVWRFSLYIVFSLFQTGDFRRETICQETF</sequence>
<keyword evidence="2" id="KW-1185">Reference proteome</keyword>
<protein>
    <submittedName>
        <fullName evidence="1">Uncharacterized protein</fullName>
    </submittedName>
</protein>
<accession>A0ABP2HWX5</accession>
<dbReference type="Proteomes" id="UP000006462">
    <property type="component" value="Unassembled WGS sequence"/>
</dbReference>
<comment type="caution">
    <text evidence="1">The sequence shown here is derived from an EMBL/GenBank/DDBJ whole genome shotgun (WGS) entry which is preliminary data.</text>
</comment>
<gene>
    <name evidence="1" type="ORF">HMPREF7215_1957</name>
</gene>
<name>A0ABP2HWX5_9BACT</name>
<evidence type="ECO:0000313" key="1">
    <source>
        <dbReference type="EMBL" id="EFB90955.1"/>
    </source>
</evidence>
<reference evidence="1 2" key="1">
    <citation type="submission" date="2009-12" db="EMBL/GenBank/DDBJ databases">
        <authorList>
            <person name="Shrivastava S."/>
            <person name="Madupu R."/>
            <person name="Durkin A.S."/>
            <person name="Torralba M."/>
            <person name="Methe B."/>
            <person name="Sutton G.G."/>
            <person name="Strausberg R.L."/>
            <person name="Nelson K.E."/>
        </authorList>
    </citation>
    <scope>NUCLEOTIDE SEQUENCE [LARGE SCALE GENOMIC DNA]</scope>
    <source>
        <strain evidence="1 2">W5455</strain>
    </source>
</reference>
<evidence type="ECO:0000313" key="2">
    <source>
        <dbReference type="Proteomes" id="UP000006462"/>
    </source>
</evidence>
<proteinExistence type="predicted"/>